<sequence>MSRLRVINLGLPKSGTTTLGKALEASGLKVADWKIHNHQTEIKELRNDFVGRLMYRGYFKKGDPLHFMHEFDAFTEISMIARGFNEWPQTDWGLLSSIIDKHPGAKFLYSSRPPEKLVDSMLRWSNLGKRRLPMYQVPGMPEGYGYEVDELIRWIDGHQKFCRRVFEGTDSFLEYDITDPEAPQKIGAFLGLEVKWWGKANVQAERIAKKTAAGKKS</sequence>
<proteinExistence type="predicted"/>
<dbReference type="InterPro" id="IPR040632">
    <property type="entry name" value="Sulfotransfer_4"/>
</dbReference>
<dbReference type="PANTHER" id="PTHR36978">
    <property type="entry name" value="P-LOOP CONTAINING NUCLEOTIDE TRIPHOSPHATE HYDROLASE"/>
    <property type="match status" value="1"/>
</dbReference>
<dbReference type="Pfam" id="PF17784">
    <property type="entry name" value="Sulfotransfer_4"/>
    <property type="match status" value="1"/>
</dbReference>
<dbReference type="RefSeq" id="WP_085795192.1">
    <property type="nucleotide sequence ID" value="NZ_FWFO01000001.1"/>
</dbReference>
<evidence type="ECO:0000313" key="1">
    <source>
        <dbReference type="EMBL" id="SLN34776.1"/>
    </source>
</evidence>
<name>A0A1Y5SAN0_9RHOB</name>
<evidence type="ECO:0008006" key="3">
    <source>
        <dbReference type="Google" id="ProtNLM"/>
    </source>
</evidence>
<evidence type="ECO:0000313" key="2">
    <source>
        <dbReference type="Proteomes" id="UP000193077"/>
    </source>
</evidence>
<dbReference type="SUPFAM" id="SSF52540">
    <property type="entry name" value="P-loop containing nucleoside triphosphate hydrolases"/>
    <property type="match status" value="1"/>
</dbReference>
<dbReference type="OrthoDB" id="7833823at2"/>
<keyword evidence="2" id="KW-1185">Reference proteome</keyword>
<reference evidence="1 2" key="1">
    <citation type="submission" date="2017-03" db="EMBL/GenBank/DDBJ databases">
        <authorList>
            <person name="Afonso C.L."/>
            <person name="Miller P.J."/>
            <person name="Scott M.A."/>
            <person name="Spackman E."/>
            <person name="Goraichik I."/>
            <person name="Dimitrov K.M."/>
            <person name="Suarez D.L."/>
            <person name="Swayne D.E."/>
        </authorList>
    </citation>
    <scope>NUCLEOTIDE SEQUENCE [LARGE SCALE GENOMIC DNA]</scope>
    <source>
        <strain evidence="1 2">CECT 7639</strain>
    </source>
</reference>
<dbReference type="Gene3D" id="3.40.50.300">
    <property type="entry name" value="P-loop containing nucleotide triphosphate hydrolases"/>
    <property type="match status" value="1"/>
</dbReference>
<dbReference type="EMBL" id="FWFO01000001">
    <property type="protein sequence ID" value="SLN34776.1"/>
    <property type="molecule type" value="Genomic_DNA"/>
</dbReference>
<protein>
    <recommendedName>
        <fullName evidence="3">Sulfotransferase family protein</fullName>
    </recommendedName>
</protein>
<organism evidence="1 2">
    <name type="scientific">Falsiruegeria litorea R37</name>
    <dbReference type="NCBI Taxonomy" id="1200284"/>
    <lineage>
        <taxon>Bacteria</taxon>
        <taxon>Pseudomonadati</taxon>
        <taxon>Pseudomonadota</taxon>
        <taxon>Alphaproteobacteria</taxon>
        <taxon>Rhodobacterales</taxon>
        <taxon>Roseobacteraceae</taxon>
        <taxon>Falsiruegeria</taxon>
    </lineage>
</organism>
<gene>
    <name evidence="1" type="ORF">TRL7639_01606</name>
</gene>
<dbReference type="InterPro" id="IPR027417">
    <property type="entry name" value="P-loop_NTPase"/>
</dbReference>
<dbReference type="Proteomes" id="UP000193077">
    <property type="component" value="Unassembled WGS sequence"/>
</dbReference>
<dbReference type="AlphaFoldDB" id="A0A1Y5SAN0"/>
<dbReference type="PANTHER" id="PTHR36978:SF4">
    <property type="entry name" value="P-LOOP CONTAINING NUCLEOSIDE TRIPHOSPHATE HYDROLASE PROTEIN"/>
    <property type="match status" value="1"/>
</dbReference>
<accession>A0A1Y5SAN0</accession>